<dbReference type="AlphaFoldDB" id="A0AAV8TLC3"/>
<feature type="signal peptide" evidence="1">
    <location>
        <begin position="1"/>
        <end position="22"/>
    </location>
</feature>
<name>A0AAV8TLC3_9ROSI</name>
<dbReference type="PANTHER" id="PTHR31236:SF32">
    <property type="entry name" value="BURP DOMAIN PROTEIN USPL1-LIKE"/>
    <property type="match status" value="1"/>
</dbReference>
<feature type="domain" description="BURP" evidence="2">
    <location>
        <begin position="101"/>
        <end position="318"/>
    </location>
</feature>
<dbReference type="Proteomes" id="UP001159364">
    <property type="component" value="Linkage Group LG04"/>
</dbReference>
<keyword evidence="4" id="KW-1185">Reference proteome</keyword>
<dbReference type="InterPro" id="IPR004873">
    <property type="entry name" value="BURP_dom"/>
</dbReference>
<feature type="chain" id="PRO_5043922490" description="BURP domain-containing protein" evidence="1">
    <location>
        <begin position="23"/>
        <end position="328"/>
    </location>
</feature>
<dbReference type="SMART" id="SM01045">
    <property type="entry name" value="BURP"/>
    <property type="match status" value="1"/>
</dbReference>
<evidence type="ECO:0000313" key="4">
    <source>
        <dbReference type="Proteomes" id="UP001159364"/>
    </source>
</evidence>
<dbReference type="EMBL" id="JAIWQS010000004">
    <property type="protein sequence ID" value="KAJ8767221.1"/>
    <property type="molecule type" value="Genomic_DNA"/>
</dbReference>
<dbReference type="PROSITE" id="PS51277">
    <property type="entry name" value="BURP"/>
    <property type="match status" value="1"/>
</dbReference>
<dbReference type="PANTHER" id="PTHR31236">
    <property type="entry name" value="BURP DOMAIN PROTEIN USPL1-LIKE"/>
    <property type="match status" value="1"/>
</dbReference>
<evidence type="ECO:0000259" key="2">
    <source>
        <dbReference type="PROSITE" id="PS51277"/>
    </source>
</evidence>
<comment type="caution">
    <text evidence="3">The sequence shown here is derived from an EMBL/GenBank/DDBJ whole genome shotgun (WGS) entry which is preliminary data.</text>
</comment>
<accession>A0AAV8TLC3</accession>
<sequence length="328" mass="36993">MGFNFASKIFLLHLLLVMCAHGSRTIREMMTTKVHREEMMNLNPSHDARPEEDNFLRLPSMNGGIGEDNEVEAQDEQLLVEHVHSNPLAHLDHIDKSFLVFFTLNDLQVGNRMQIYFPKRDPLSSPRFLSREEANAIPFSYQQLPYLLEFFSFTPGSPQAIATENTIRECETKAIKGETKTCATSLESMLDFAQKKLGLETEVKVLSTTHLTKSSTLLQNYTIDGVPKEISAPKMVACHTMPYPYAVFYCHNQESQNKVFLVSLTGDNGDRVEALAVCHMDTSQWSRNHVSFTVLGVEPGSSNVCHFFPDDNLVYVPMPSMASTAYVM</sequence>
<protein>
    <recommendedName>
        <fullName evidence="2">BURP domain-containing protein</fullName>
    </recommendedName>
</protein>
<evidence type="ECO:0000313" key="3">
    <source>
        <dbReference type="EMBL" id="KAJ8767221.1"/>
    </source>
</evidence>
<proteinExistence type="predicted"/>
<evidence type="ECO:0000256" key="1">
    <source>
        <dbReference type="SAM" id="SignalP"/>
    </source>
</evidence>
<organism evidence="3 4">
    <name type="scientific">Erythroxylum novogranatense</name>
    <dbReference type="NCBI Taxonomy" id="1862640"/>
    <lineage>
        <taxon>Eukaryota</taxon>
        <taxon>Viridiplantae</taxon>
        <taxon>Streptophyta</taxon>
        <taxon>Embryophyta</taxon>
        <taxon>Tracheophyta</taxon>
        <taxon>Spermatophyta</taxon>
        <taxon>Magnoliopsida</taxon>
        <taxon>eudicotyledons</taxon>
        <taxon>Gunneridae</taxon>
        <taxon>Pentapetalae</taxon>
        <taxon>rosids</taxon>
        <taxon>fabids</taxon>
        <taxon>Malpighiales</taxon>
        <taxon>Erythroxylaceae</taxon>
        <taxon>Erythroxylum</taxon>
    </lineage>
</organism>
<dbReference type="Pfam" id="PF03181">
    <property type="entry name" value="BURP"/>
    <property type="match status" value="1"/>
</dbReference>
<reference evidence="3 4" key="1">
    <citation type="submission" date="2021-09" db="EMBL/GenBank/DDBJ databases">
        <title>Genomic insights and catalytic innovation underlie evolution of tropane alkaloids biosynthesis.</title>
        <authorList>
            <person name="Wang Y.-J."/>
            <person name="Tian T."/>
            <person name="Huang J.-P."/>
            <person name="Huang S.-X."/>
        </authorList>
    </citation>
    <scope>NUCLEOTIDE SEQUENCE [LARGE SCALE GENOMIC DNA]</scope>
    <source>
        <strain evidence="3">KIB-2018</strain>
        <tissue evidence="3">Leaf</tissue>
    </source>
</reference>
<dbReference type="InterPro" id="IPR044816">
    <property type="entry name" value="BURP"/>
</dbReference>
<keyword evidence="1" id="KW-0732">Signal</keyword>
<gene>
    <name evidence="3" type="ORF">K2173_013618</name>
</gene>